<name>A0A4P8YMD4_9ENTR</name>
<evidence type="ECO:0000256" key="13">
    <source>
        <dbReference type="PIRSR" id="PIRSR603542-2"/>
    </source>
</evidence>
<keyword evidence="17" id="KW-1185">Reference proteome</keyword>
<evidence type="ECO:0000256" key="8">
    <source>
        <dbReference type="ARBA" id="ARBA00029894"/>
    </source>
</evidence>
<dbReference type="GO" id="GO:0008897">
    <property type="term" value="F:holo-[acyl-carrier-protein] synthase activity"/>
    <property type="evidence" value="ECO:0007669"/>
    <property type="project" value="InterPro"/>
</dbReference>
<feature type="binding site" evidence="12">
    <location>
        <position position="71"/>
    </location>
    <ligand>
        <name>CoA</name>
        <dbReference type="ChEBI" id="CHEBI:57287"/>
    </ligand>
</feature>
<evidence type="ECO:0000256" key="4">
    <source>
        <dbReference type="ARBA" id="ARBA00011503"/>
    </source>
</evidence>
<dbReference type="Pfam" id="PF01648">
    <property type="entry name" value="ACPS"/>
    <property type="match status" value="1"/>
</dbReference>
<dbReference type="UniPathway" id="UPA00017"/>
<feature type="domain" description="4'-phosphopantetheinyl transferase" evidence="14">
    <location>
        <begin position="124"/>
        <end position="207"/>
    </location>
</feature>
<keyword evidence="6 16" id="KW-0808">Transferase</keyword>
<dbReference type="PANTHER" id="PTHR38096">
    <property type="entry name" value="ENTEROBACTIN SYNTHASE COMPONENT D"/>
    <property type="match status" value="1"/>
</dbReference>
<evidence type="ECO:0000259" key="14">
    <source>
        <dbReference type="Pfam" id="PF01648"/>
    </source>
</evidence>
<dbReference type="PRINTS" id="PR01399">
    <property type="entry name" value="ENTSNTHTASED"/>
</dbReference>
<feature type="domain" description="4'-phosphopantetheinyl transferase N-terminal" evidence="15">
    <location>
        <begin position="56"/>
        <end position="115"/>
    </location>
</feature>
<feature type="binding site" evidence="13">
    <location>
        <position position="128"/>
    </location>
    <ligand>
        <name>Mg(2+)</name>
        <dbReference type="ChEBI" id="CHEBI:18420"/>
    </ligand>
</feature>
<dbReference type="GO" id="GO:0009366">
    <property type="term" value="C:enterobactin synthetase complex"/>
    <property type="evidence" value="ECO:0007669"/>
    <property type="project" value="InterPro"/>
</dbReference>
<dbReference type="Pfam" id="PF17837">
    <property type="entry name" value="4PPT_N"/>
    <property type="match status" value="1"/>
</dbReference>
<dbReference type="OrthoDB" id="8210607at2"/>
<evidence type="ECO:0000256" key="11">
    <source>
        <dbReference type="ARBA" id="ARBA00049191"/>
    </source>
</evidence>
<gene>
    <name evidence="16" type="ORF">FEM41_21310</name>
</gene>
<feature type="binding site" evidence="13">
    <location>
        <position position="130"/>
    </location>
    <ligand>
        <name>Mg(2+)</name>
        <dbReference type="ChEBI" id="CHEBI:18420"/>
    </ligand>
</feature>
<dbReference type="SUPFAM" id="SSF56214">
    <property type="entry name" value="4'-phosphopantetheinyl transferase"/>
    <property type="match status" value="1"/>
</dbReference>
<evidence type="ECO:0000256" key="10">
    <source>
        <dbReference type="ARBA" id="ARBA00049176"/>
    </source>
</evidence>
<feature type="binding site" evidence="12">
    <location>
        <position position="172"/>
    </location>
    <ligand>
        <name>CoA</name>
        <dbReference type="ChEBI" id="CHEBI:57287"/>
    </ligand>
</feature>
<dbReference type="InterPro" id="IPR041354">
    <property type="entry name" value="4PPT_N"/>
</dbReference>
<feature type="binding site" evidence="12">
    <location>
        <begin position="106"/>
        <end position="107"/>
    </location>
    <ligand>
        <name>CoA</name>
        <dbReference type="ChEBI" id="CHEBI:57287"/>
    </ligand>
</feature>
<comment type="catalytic activity">
    <reaction evidence="11">
        <text>apo-[peptidyl-carrier protein] + CoA = holo-[peptidyl-carrier protein] + adenosine 3',5'-bisphosphate + H(+)</text>
        <dbReference type="Rhea" id="RHEA:46228"/>
        <dbReference type="Rhea" id="RHEA-COMP:11479"/>
        <dbReference type="Rhea" id="RHEA-COMP:11480"/>
        <dbReference type="ChEBI" id="CHEBI:15378"/>
        <dbReference type="ChEBI" id="CHEBI:29999"/>
        <dbReference type="ChEBI" id="CHEBI:57287"/>
        <dbReference type="ChEBI" id="CHEBI:58343"/>
        <dbReference type="ChEBI" id="CHEBI:64479"/>
    </reaction>
</comment>
<dbReference type="Proteomes" id="UP000302163">
    <property type="component" value="Chromosome"/>
</dbReference>
<keyword evidence="13" id="KW-0460">Magnesium</keyword>
<dbReference type="RefSeq" id="WP_138098203.1">
    <property type="nucleotide sequence ID" value="NZ_CP040428.1"/>
</dbReference>
<feature type="binding site" evidence="12">
    <location>
        <position position="63"/>
    </location>
    <ligand>
        <name>CoA</name>
        <dbReference type="ChEBI" id="CHEBI:57287"/>
    </ligand>
</feature>
<proteinExistence type="inferred from homology"/>
<dbReference type="InterPro" id="IPR008278">
    <property type="entry name" value="4-PPantetheinyl_Trfase_dom"/>
</dbReference>
<comment type="subunit">
    <text evidence="4">EntB, EntD, EntE, and EntF form a multienzyme complex called enterobactin synthase.</text>
</comment>
<comment type="cofactor">
    <cofactor evidence="13">
        <name>Mg(2+)</name>
        <dbReference type="ChEBI" id="CHEBI:18420"/>
    </cofactor>
</comment>
<evidence type="ECO:0000256" key="6">
    <source>
        <dbReference type="ARBA" id="ARBA00022679"/>
    </source>
</evidence>
<dbReference type="GO" id="GO:0009239">
    <property type="term" value="P:enterobactin biosynthetic process"/>
    <property type="evidence" value="ECO:0007669"/>
    <property type="project" value="UniProtKB-UniPathway"/>
</dbReference>
<dbReference type="PANTHER" id="PTHR38096:SF1">
    <property type="entry name" value="ENTEROBACTIN SYNTHASE COMPONENT D"/>
    <property type="match status" value="1"/>
</dbReference>
<evidence type="ECO:0000256" key="7">
    <source>
        <dbReference type="ARBA" id="ARBA00023191"/>
    </source>
</evidence>
<dbReference type="InterPro" id="IPR003542">
    <property type="entry name" value="Enbac_synth_compD-like"/>
</dbReference>
<sequence>MLIIDKERFHSPFLPQTRCGRLASQPEALFCEATFDREQYQETLWQQLAVPFPDSLAGAVTKRRAEYLAGRWCSQQLLDAADIHGHVLRAENRAPHWPAGAMGAISHSGDRALALMVADAIPWRVGVDLERFDAEVMRNCGSEIINDTEVMRLGAAGYGDEWGILLAFSAKESLYKALWPEVRRYFGFHAAALVAADEGSFVLELRESLTADLKAGQRFYGEWRYEAPWITTLVCQPAK</sequence>
<dbReference type="GO" id="GO:0000287">
    <property type="term" value="F:magnesium ion binding"/>
    <property type="evidence" value="ECO:0007669"/>
    <property type="project" value="InterPro"/>
</dbReference>
<evidence type="ECO:0000313" key="17">
    <source>
        <dbReference type="Proteomes" id="UP000302163"/>
    </source>
</evidence>
<dbReference type="EMBL" id="CP040428">
    <property type="protein sequence ID" value="QCT22001.1"/>
    <property type="molecule type" value="Genomic_DNA"/>
</dbReference>
<evidence type="ECO:0000259" key="15">
    <source>
        <dbReference type="Pfam" id="PF17837"/>
    </source>
</evidence>
<evidence type="ECO:0000256" key="1">
    <source>
        <dbReference type="ARBA" id="ARBA00003937"/>
    </source>
</evidence>
<comment type="similarity">
    <text evidence="3">Belongs to the P-Pant transferase superfamily. EntD family.</text>
</comment>
<feature type="binding site" evidence="12">
    <location>
        <position position="128"/>
    </location>
    <ligand>
        <name>CoA</name>
        <dbReference type="ChEBI" id="CHEBI:57287"/>
    </ligand>
</feature>
<keyword evidence="7" id="KW-0259">Enterobactin biosynthesis</keyword>
<comment type="catalytic activity">
    <reaction evidence="10">
        <text>apo-[aryl-carrier protein] + CoA = holo-[aryl-carrier protein] + adenosine 3',5'-bisphosphate + H(+)</text>
        <dbReference type="Rhea" id="RHEA:48404"/>
        <dbReference type="Rhea" id="RHEA-COMP:15903"/>
        <dbReference type="Rhea" id="RHEA-COMP:17557"/>
        <dbReference type="ChEBI" id="CHEBI:15378"/>
        <dbReference type="ChEBI" id="CHEBI:29999"/>
        <dbReference type="ChEBI" id="CHEBI:57287"/>
        <dbReference type="ChEBI" id="CHEBI:58343"/>
        <dbReference type="ChEBI" id="CHEBI:64479"/>
    </reaction>
</comment>
<comment type="pathway">
    <text evidence="2">Siderophore biosynthesis; enterobactin biosynthesis.</text>
</comment>
<dbReference type="AlphaFoldDB" id="A0A4P8YMD4"/>
<comment type="function">
    <text evidence="1">Involved in the biosynthesis of the siderophore enterobactin (enterochelin), which is a macrocyclic trimeric lactone of N-(2,3-dihydroxybenzoyl)-serine. The serine trilactone serves as a scaffolding for the three catechol functionalities that provide hexadentate coordination for the tightly ligated iron(2+) atoms. Plays an essential role in the assembly of the enterobactin by catalyzing the transfer of the 4'-phosphopantetheine (Ppant) moiety from coenzyme A to the apo-domains of both EntB (ArCP domain) and EntF (PCP domain) to yield their holo-forms which make them competent for the activation of 2,3-dihydroxybenzoate (DHB) and L-serine, respectively.</text>
</comment>
<dbReference type="GO" id="GO:0005886">
    <property type="term" value="C:plasma membrane"/>
    <property type="evidence" value="ECO:0007669"/>
    <property type="project" value="TreeGrafter"/>
</dbReference>
<dbReference type="KEGG" id="izh:FEM41_21310"/>
<accession>A0A4P8YMD4</accession>
<protein>
    <recommendedName>
        <fullName evidence="5">Enterobactin synthase component D</fullName>
    </recommendedName>
    <alternativeName>
        <fullName evidence="8">4'-phosphopantetheinyl transferase EntD</fullName>
    </alternativeName>
    <alternativeName>
        <fullName evidence="9">Enterochelin synthase D</fullName>
    </alternativeName>
</protein>
<organism evidence="16 17">
    <name type="scientific">Jejubacter calystegiae</name>
    <dbReference type="NCBI Taxonomy" id="2579935"/>
    <lineage>
        <taxon>Bacteria</taxon>
        <taxon>Pseudomonadati</taxon>
        <taxon>Pseudomonadota</taxon>
        <taxon>Gammaproteobacteria</taxon>
        <taxon>Enterobacterales</taxon>
        <taxon>Enterobacteriaceae</taxon>
        <taxon>Jejubacter</taxon>
    </lineage>
</organism>
<reference evidence="16 17" key="1">
    <citation type="submission" date="2019-05" db="EMBL/GenBank/DDBJ databases">
        <title>Complete genome sequence of Izhakiella calystegiae KSNA2, an endophyte isolated from beach morning glory (Calystegia soldanella).</title>
        <authorList>
            <person name="Jiang L."/>
            <person name="Jeong J.C."/>
            <person name="Kim C.Y."/>
            <person name="Kim D.H."/>
            <person name="Kim S.W."/>
            <person name="Lee j."/>
        </authorList>
    </citation>
    <scope>NUCLEOTIDE SEQUENCE [LARGE SCALE GENOMIC DNA]</scope>
    <source>
        <strain evidence="16 17">KSNA2</strain>
    </source>
</reference>
<evidence type="ECO:0000256" key="5">
    <source>
        <dbReference type="ARBA" id="ARBA00019087"/>
    </source>
</evidence>
<evidence type="ECO:0000256" key="3">
    <source>
        <dbReference type="ARBA" id="ARBA00008342"/>
    </source>
</evidence>
<keyword evidence="13" id="KW-0479">Metal-binding</keyword>
<evidence type="ECO:0000256" key="12">
    <source>
        <dbReference type="PIRSR" id="PIRSR603542-1"/>
    </source>
</evidence>
<feature type="binding site" evidence="12">
    <location>
        <position position="176"/>
    </location>
    <ligand>
        <name>CoA</name>
        <dbReference type="ChEBI" id="CHEBI:57287"/>
    </ligand>
</feature>
<dbReference type="InterPro" id="IPR037143">
    <property type="entry name" value="4-PPantetheinyl_Trfase_dom_sf"/>
</dbReference>
<evidence type="ECO:0000256" key="9">
    <source>
        <dbReference type="ARBA" id="ARBA00031996"/>
    </source>
</evidence>
<evidence type="ECO:0000256" key="2">
    <source>
        <dbReference type="ARBA" id="ARBA00004993"/>
    </source>
</evidence>
<evidence type="ECO:0000313" key="16">
    <source>
        <dbReference type="EMBL" id="QCT22001.1"/>
    </source>
</evidence>